<evidence type="ECO:0000256" key="1">
    <source>
        <dbReference type="ARBA" id="ARBA00023315"/>
    </source>
</evidence>
<dbReference type="Pfam" id="PF08392">
    <property type="entry name" value="FAE1_CUT1_RppA"/>
    <property type="match status" value="1"/>
</dbReference>
<reference evidence="6 7" key="1">
    <citation type="submission" date="2024-02" db="EMBL/GenBank/DDBJ databases">
        <authorList>
            <person name="Vignale AGUSTIN F."/>
            <person name="Sosa J E."/>
            <person name="Modenutti C."/>
        </authorList>
    </citation>
    <scope>NUCLEOTIDE SEQUENCE [LARGE SCALE GENOMIC DNA]</scope>
</reference>
<keyword evidence="1" id="KW-0808">Transferase</keyword>
<dbReference type="EMBL" id="CAUOFW020003029">
    <property type="protein sequence ID" value="CAK9157602.1"/>
    <property type="molecule type" value="Genomic_DNA"/>
</dbReference>
<proteinExistence type="predicted"/>
<evidence type="ECO:0000256" key="2">
    <source>
        <dbReference type="ARBA" id="ARBA00047375"/>
    </source>
</evidence>
<dbReference type="AlphaFoldDB" id="A0ABC8SSE9"/>
<dbReference type="InterPro" id="IPR012392">
    <property type="entry name" value="3-ktacl-CoA_syn"/>
</dbReference>
<evidence type="ECO:0000256" key="3">
    <source>
        <dbReference type="SAM" id="MobiDB-lite"/>
    </source>
</evidence>
<protein>
    <recommendedName>
        <fullName evidence="5">FAE domain-containing protein</fullName>
    </recommendedName>
</protein>
<keyword evidence="1" id="KW-0012">Acyltransferase</keyword>
<comment type="catalytic activity">
    <reaction evidence="2">
        <text>a very-long-chain acyl-CoA + malonyl-CoA + H(+) = a very-long-chain 3-oxoacyl-CoA + CO2 + CoA</text>
        <dbReference type="Rhea" id="RHEA:32727"/>
        <dbReference type="ChEBI" id="CHEBI:15378"/>
        <dbReference type="ChEBI" id="CHEBI:16526"/>
        <dbReference type="ChEBI" id="CHEBI:57287"/>
        <dbReference type="ChEBI" id="CHEBI:57384"/>
        <dbReference type="ChEBI" id="CHEBI:90725"/>
        <dbReference type="ChEBI" id="CHEBI:90736"/>
        <dbReference type="EC" id="2.3.1.199"/>
    </reaction>
</comment>
<keyword evidence="4" id="KW-0472">Membrane</keyword>
<evidence type="ECO:0000313" key="7">
    <source>
        <dbReference type="Proteomes" id="UP001642360"/>
    </source>
</evidence>
<dbReference type="SUPFAM" id="SSF53901">
    <property type="entry name" value="Thiolase-like"/>
    <property type="match status" value="1"/>
</dbReference>
<dbReference type="PANTHER" id="PTHR31561">
    <property type="entry name" value="3-KETOACYL-COA SYNTHASE"/>
    <property type="match status" value="1"/>
</dbReference>
<keyword evidence="4" id="KW-0812">Transmembrane</keyword>
<dbReference type="Proteomes" id="UP001642360">
    <property type="component" value="Unassembled WGS sequence"/>
</dbReference>
<dbReference type="InterPro" id="IPR016039">
    <property type="entry name" value="Thiolase-like"/>
</dbReference>
<dbReference type="InterPro" id="IPR013601">
    <property type="entry name" value="FAE1_typ3_polyketide_synth"/>
</dbReference>
<evidence type="ECO:0000313" key="6">
    <source>
        <dbReference type="EMBL" id="CAK9157602.1"/>
    </source>
</evidence>
<comment type="caution">
    <text evidence="6">The sequence shown here is derived from an EMBL/GenBank/DDBJ whole genome shotgun (WGS) entry which is preliminary data.</text>
</comment>
<feature type="domain" description="FAE" evidence="5">
    <location>
        <begin position="104"/>
        <end position="211"/>
    </location>
</feature>
<keyword evidence="7" id="KW-1185">Reference proteome</keyword>
<name>A0ABC8SSE9_9AQUA</name>
<accession>A0ABC8SSE9</accession>
<sequence>MEYDKKPNPPTKPASVKDSPENTTNTIPNYNLKTVRLKYVKLGYHYLITNTMYLLLIPLAGVLSLHLSTLSVKDILQLWNHLNFNVSQLIVCLQLIIFIATLYFASHPRKVYLVNFACFKPDPTLMCSREDVIDRCRQVGSFTEESLAFKRKILEKSGFGQKTYFPPSIMKIPQNRSWMEARKEAKMVMFGAIDELLAKTGIKTQDIGILV</sequence>
<feature type="transmembrane region" description="Helical" evidence="4">
    <location>
        <begin position="46"/>
        <end position="66"/>
    </location>
</feature>
<feature type="transmembrane region" description="Helical" evidence="4">
    <location>
        <begin position="86"/>
        <end position="105"/>
    </location>
</feature>
<evidence type="ECO:0000256" key="4">
    <source>
        <dbReference type="SAM" id="Phobius"/>
    </source>
</evidence>
<evidence type="ECO:0000259" key="5">
    <source>
        <dbReference type="Pfam" id="PF08392"/>
    </source>
</evidence>
<organism evidence="6 7">
    <name type="scientific">Ilex paraguariensis</name>
    <name type="common">yerba mate</name>
    <dbReference type="NCBI Taxonomy" id="185542"/>
    <lineage>
        <taxon>Eukaryota</taxon>
        <taxon>Viridiplantae</taxon>
        <taxon>Streptophyta</taxon>
        <taxon>Embryophyta</taxon>
        <taxon>Tracheophyta</taxon>
        <taxon>Spermatophyta</taxon>
        <taxon>Magnoliopsida</taxon>
        <taxon>eudicotyledons</taxon>
        <taxon>Gunneridae</taxon>
        <taxon>Pentapetalae</taxon>
        <taxon>asterids</taxon>
        <taxon>campanulids</taxon>
        <taxon>Aquifoliales</taxon>
        <taxon>Aquifoliaceae</taxon>
        <taxon>Ilex</taxon>
    </lineage>
</organism>
<gene>
    <name evidence="6" type="ORF">ILEXP_LOCUS26165</name>
</gene>
<feature type="non-terminal residue" evidence="6">
    <location>
        <position position="211"/>
    </location>
</feature>
<keyword evidence="4" id="KW-1133">Transmembrane helix</keyword>
<dbReference type="GO" id="GO:0009922">
    <property type="term" value="F:fatty acid elongase activity"/>
    <property type="evidence" value="ECO:0007669"/>
    <property type="project" value="UniProtKB-EC"/>
</dbReference>
<feature type="region of interest" description="Disordered" evidence="3">
    <location>
        <begin position="1"/>
        <end position="25"/>
    </location>
</feature>